<evidence type="ECO:0000313" key="3">
    <source>
        <dbReference type="EMBL" id="TCS84974.1"/>
    </source>
</evidence>
<dbReference type="InterPro" id="IPR013430">
    <property type="entry name" value="Toxin_antidote_HigA"/>
</dbReference>
<dbReference type="CDD" id="cd00093">
    <property type="entry name" value="HTH_XRE"/>
    <property type="match status" value="1"/>
</dbReference>
<keyword evidence="4" id="KW-1185">Reference proteome</keyword>
<dbReference type="GO" id="GO:0003677">
    <property type="term" value="F:DNA binding"/>
    <property type="evidence" value="ECO:0007669"/>
    <property type="project" value="UniProtKB-KW"/>
</dbReference>
<reference evidence="3 4" key="1">
    <citation type="submission" date="2019-03" db="EMBL/GenBank/DDBJ databases">
        <title>Genomic Encyclopedia of Type Strains, Phase IV (KMG-IV): sequencing the most valuable type-strain genomes for metagenomic binning, comparative biology and taxonomic classification.</title>
        <authorList>
            <person name="Goeker M."/>
        </authorList>
    </citation>
    <scope>NUCLEOTIDE SEQUENCE [LARGE SCALE GENOMIC DNA]</scope>
    <source>
        <strain evidence="3 4">DSM 21100</strain>
    </source>
</reference>
<dbReference type="PROSITE" id="PS50943">
    <property type="entry name" value="HTH_CROC1"/>
    <property type="match status" value="1"/>
</dbReference>
<dbReference type="PANTHER" id="PTHR36924:SF1">
    <property type="entry name" value="ANTITOXIN HIGA-1"/>
    <property type="match status" value="1"/>
</dbReference>
<sequence length="84" mass="9242">MLQRGMLPEHPGEVLKGLYLESLGISMTEAAARLGITGKALSQIVNGRMGISAETAVRLSKALNTSPELWLNMQRNYDLWIAEE</sequence>
<dbReference type="Pfam" id="PF01381">
    <property type="entry name" value="HTH_3"/>
    <property type="match status" value="1"/>
</dbReference>
<dbReference type="EMBL" id="SMAD01000016">
    <property type="protein sequence ID" value="TCS84974.1"/>
    <property type="molecule type" value="Genomic_DNA"/>
</dbReference>
<gene>
    <name evidence="3" type="ORF">EDD80_11666</name>
</gene>
<dbReference type="SUPFAM" id="SSF47413">
    <property type="entry name" value="lambda repressor-like DNA-binding domains"/>
    <property type="match status" value="1"/>
</dbReference>
<evidence type="ECO:0000256" key="1">
    <source>
        <dbReference type="ARBA" id="ARBA00023125"/>
    </source>
</evidence>
<name>A0A4R3KMX2_9SPHI</name>
<dbReference type="Gene3D" id="1.10.260.40">
    <property type="entry name" value="lambda repressor-like DNA-binding domains"/>
    <property type="match status" value="1"/>
</dbReference>
<dbReference type="InterPro" id="IPR001387">
    <property type="entry name" value="Cro/C1-type_HTH"/>
</dbReference>
<evidence type="ECO:0000313" key="4">
    <source>
        <dbReference type="Proteomes" id="UP000295807"/>
    </source>
</evidence>
<proteinExistence type="predicted"/>
<keyword evidence="1" id="KW-0238">DNA-binding</keyword>
<dbReference type="SMART" id="SM00530">
    <property type="entry name" value="HTH_XRE"/>
    <property type="match status" value="1"/>
</dbReference>
<dbReference type="RefSeq" id="WP_207910356.1">
    <property type="nucleotide sequence ID" value="NZ_CP042432.1"/>
</dbReference>
<dbReference type="PANTHER" id="PTHR36924">
    <property type="entry name" value="ANTITOXIN HIGA-1"/>
    <property type="match status" value="1"/>
</dbReference>
<protein>
    <submittedName>
        <fullName evidence="3">Addiction module HigA family antidote</fullName>
    </submittedName>
</protein>
<comment type="caution">
    <text evidence="3">The sequence shown here is derived from an EMBL/GenBank/DDBJ whole genome shotgun (WGS) entry which is preliminary data.</text>
</comment>
<dbReference type="AlphaFoldDB" id="A0A4R3KMX2"/>
<dbReference type="Proteomes" id="UP000295807">
    <property type="component" value="Unassembled WGS sequence"/>
</dbReference>
<dbReference type="InterPro" id="IPR010982">
    <property type="entry name" value="Lambda_DNA-bd_dom_sf"/>
</dbReference>
<accession>A0A4R3KMX2</accession>
<dbReference type="NCBIfam" id="TIGR02607">
    <property type="entry name" value="antidote_HigA"/>
    <property type="match status" value="1"/>
</dbReference>
<organism evidence="3 4">
    <name type="scientific">Anseongella ginsenosidimutans</name>
    <dbReference type="NCBI Taxonomy" id="496056"/>
    <lineage>
        <taxon>Bacteria</taxon>
        <taxon>Pseudomonadati</taxon>
        <taxon>Bacteroidota</taxon>
        <taxon>Sphingobacteriia</taxon>
        <taxon>Sphingobacteriales</taxon>
        <taxon>Sphingobacteriaceae</taxon>
        <taxon>Anseongella</taxon>
    </lineage>
</organism>
<feature type="domain" description="HTH cro/C1-type" evidence="2">
    <location>
        <begin position="21"/>
        <end position="70"/>
    </location>
</feature>
<evidence type="ECO:0000259" key="2">
    <source>
        <dbReference type="PROSITE" id="PS50943"/>
    </source>
</evidence>